<evidence type="ECO:0000256" key="1">
    <source>
        <dbReference type="ARBA" id="ARBA00004273"/>
    </source>
</evidence>
<dbReference type="PANTHER" id="PTHR10721:SF1">
    <property type="entry name" value="MITOCHONDRIAL IMPORT INNER MEMBRANE TRANSLOCASE SUBUNIT TIM44"/>
    <property type="match status" value="1"/>
</dbReference>
<dbReference type="AlphaFoldDB" id="A0A8S1JBW8"/>
<proteinExistence type="inferred from homology"/>
<evidence type="ECO:0000256" key="6">
    <source>
        <dbReference type="ARBA" id="ARBA00023136"/>
    </source>
</evidence>
<evidence type="ECO:0000256" key="7">
    <source>
        <dbReference type="SAM" id="MobiDB-lite"/>
    </source>
</evidence>
<dbReference type="PANTHER" id="PTHR10721">
    <property type="entry name" value="MITOCHONDRIAL IMPORT INNER MEMBRANE TRANSLOCASE SUBUNIT TIM44"/>
    <property type="match status" value="1"/>
</dbReference>
<dbReference type="GO" id="GO:0051087">
    <property type="term" value="F:protein-folding chaperone binding"/>
    <property type="evidence" value="ECO:0007669"/>
    <property type="project" value="TreeGrafter"/>
</dbReference>
<evidence type="ECO:0000256" key="3">
    <source>
        <dbReference type="ARBA" id="ARBA00022792"/>
    </source>
</evidence>
<feature type="compositionally biased region" description="Basic and acidic residues" evidence="7">
    <location>
        <begin position="107"/>
        <end position="117"/>
    </location>
</feature>
<evidence type="ECO:0000313" key="9">
    <source>
        <dbReference type="EMBL" id="CAD7701113.1"/>
    </source>
</evidence>
<evidence type="ECO:0000256" key="2">
    <source>
        <dbReference type="ARBA" id="ARBA00009597"/>
    </source>
</evidence>
<comment type="caution">
    <text evidence="9">The sequence shown here is derived from an EMBL/GenBank/DDBJ whole genome shotgun (WGS) entry which is preliminary data.</text>
</comment>
<feature type="compositionally biased region" description="Basic and acidic residues" evidence="7">
    <location>
        <begin position="128"/>
        <end position="138"/>
    </location>
</feature>
<dbReference type="Gene3D" id="3.10.450.240">
    <property type="match status" value="1"/>
</dbReference>
<dbReference type="SMART" id="SM00978">
    <property type="entry name" value="Tim44"/>
    <property type="match status" value="1"/>
</dbReference>
<organism evidence="9 10">
    <name type="scientific">Ostreobium quekettii</name>
    <dbReference type="NCBI Taxonomy" id="121088"/>
    <lineage>
        <taxon>Eukaryota</taxon>
        <taxon>Viridiplantae</taxon>
        <taxon>Chlorophyta</taxon>
        <taxon>core chlorophytes</taxon>
        <taxon>Ulvophyceae</taxon>
        <taxon>TCBD clade</taxon>
        <taxon>Bryopsidales</taxon>
        <taxon>Ostreobineae</taxon>
        <taxon>Ostreobiaceae</taxon>
        <taxon>Ostreobium</taxon>
    </lineage>
</organism>
<feature type="region of interest" description="Disordered" evidence="7">
    <location>
        <begin position="103"/>
        <end position="174"/>
    </location>
</feature>
<name>A0A8S1JBW8_9CHLO</name>
<keyword evidence="3" id="KW-0999">Mitochondrion inner membrane</keyword>
<evidence type="ECO:0000256" key="5">
    <source>
        <dbReference type="ARBA" id="ARBA00023128"/>
    </source>
</evidence>
<keyword evidence="10" id="KW-1185">Reference proteome</keyword>
<reference evidence="9" key="1">
    <citation type="submission" date="2020-12" db="EMBL/GenBank/DDBJ databases">
        <authorList>
            <person name="Iha C."/>
        </authorList>
    </citation>
    <scope>NUCLEOTIDE SEQUENCE</scope>
</reference>
<evidence type="ECO:0000313" key="10">
    <source>
        <dbReference type="Proteomes" id="UP000708148"/>
    </source>
</evidence>
<keyword evidence="4" id="KW-0809">Transit peptide</keyword>
<feature type="domain" description="Tim44-like" evidence="8">
    <location>
        <begin position="322"/>
        <end position="476"/>
    </location>
</feature>
<evidence type="ECO:0000256" key="4">
    <source>
        <dbReference type="ARBA" id="ARBA00022946"/>
    </source>
</evidence>
<dbReference type="InterPro" id="IPR007379">
    <property type="entry name" value="Tim44-like_dom"/>
</dbReference>
<dbReference type="EMBL" id="CAJHUC010001438">
    <property type="protein sequence ID" value="CAD7701113.1"/>
    <property type="molecule type" value="Genomic_DNA"/>
</dbReference>
<dbReference type="GO" id="GO:0005743">
    <property type="term" value="C:mitochondrial inner membrane"/>
    <property type="evidence" value="ECO:0007669"/>
    <property type="project" value="UniProtKB-SubCell"/>
</dbReference>
<evidence type="ECO:0000259" key="8">
    <source>
        <dbReference type="SMART" id="SM00978"/>
    </source>
</evidence>
<dbReference type="OrthoDB" id="10265990at2759"/>
<keyword evidence="5" id="KW-0496">Mitochondrion</keyword>
<dbReference type="SUPFAM" id="SSF54427">
    <property type="entry name" value="NTF2-like"/>
    <property type="match status" value="1"/>
</dbReference>
<gene>
    <name evidence="9" type="ORF">OSTQU699_LOCUS6472</name>
</gene>
<sequence length="483" mass="53272">MLGGAAQQIRLASRNLVREVDKASFKVGTCSKPDLRSGTAPLAVLSAAAPEDRCGSGRARVNPCTPGGQFFCRGSQNGLTCRSLHIQHGWAFGDGPSLRALSSQADELAKGSPDCKEWNPSLASPTNRKADAPGDRSKWQTRQSGYVEGNENGDESSRGHKWAKGSGDKHQQGGMHNAWANYSSWFKGPAEGKNSADSPQASMAKVGQVVWDEVKNAILPKEAVLSATRAREGTISYGEAASGGPSHLVVAEQRKSAFWKLLEDAFQSSPLFRRLEGLKDHQVFSRGREIAAGLRDRWEASDHPMMHKIQDVQDRLFTEPEAARVMREIRLRDPSFDMVAFLTSVKADIPAIITAYLEGKEAVLRQHCTQEMSERLVGMYRHYEAQGTRQDPTLLFVSDVELFDATYVEQQPVVVVTFSCQQINCLRDKFGNVVDGGEDEIHQVYYAWALQQDEQGAFGPGGGLLPPRWQLREMMIRGCHNLL</sequence>
<dbReference type="Proteomes" id="UP000708148">
    <property type="component" value="Unassembled WGS sequence"/>
</dbReference>
<comment type="similarity">
    <text evidence="2">Belongs to the Tim44 family.</text>
</comment>
<dbReference type="Pfam" id="PF04280">
    <property type="entry name" value="Tim44"/>
    <property type="match status" value="1"/>
</dbReference>
<accession>A0A8S1JBW8</accession>
<comment type="subcellular location">
    <subcellularLocation>
        <location evidence="1">Mitochondrion inner membrane</location>
    </subcellularLocation>
</comment>
<dbReference type="GO" id="GO:0030150">
    <property type="term" value="P:protein import into mitochondrial matrix"/>
    <property type="evidence" value="ECO:0007669"/>
    <property type="project" value="TreeGrafter"/>
</dbReference>
<protein>
    <recommendedName>
        <fullName evidence="8">Tim44-like domain-containing protein</fullName>
    </recommendedName>
</protein>
<dbReference type="InterPro" id="IPR032710">
    <property type="entry name" value="NTF2-like_dom_sf"/>
</dbReference>
<dbReference type="InterPro" id="IPR039544">
    <property type="entry name" value="Tim44-like"/>
</dbReference>
<keyword evidence="6" id="KW-0472">Membrane</keyword>